<evidence type="ECO:0000313" key="3">
    <source>
        <dbReference type="Proteomes" id="UP000053989"/>
    </source>
</evidence>
<reference evidence="2 3" key="1">
    <citation type="submission" date="2014-04" db="EMBL/GenBank/DDBJ databases">
        <authorList>
            <consortium name="DOE Joint Genome Institute"/>
            <person name="Kuo A."/>
            <person name="Kohler A."/>
            <person name="Nagy L.G."/>
            <person name="Floudas D."/>
            <person name="Copeland A."/>
            <person name="Barry K.W."/>
            <person name="Cichocki N."/>
            <person name="Veneault-Fourrey C."/>
            <person name="LaButti K."/>
            <person name="Lindquist E.A."/>
            <person name="Lipzen A."/>
            <person name="Lundell T."/>
            <person name="Morin E."/>
            <person name="Murat C."/>
            <person name="Sun H."/>
            <person name="Tunlid A."/>
            <person name="Henrissat B."/>
            <person name="Grigoriev I.V."/>
            <person name="Hibbett D.S."/>
            <person name="Martin F."/>
            <person name="Nordberg H.P."/>
            <person name="Cantor M.N."/>
            <person name="Hua S.X."/>
        </authorList>
    </citation>
    <scope>NUCLEOTIDE SEQUENCE [LARGE SCALE GENOMIC DNA]</scope>
    <source>
        <strain evidence="2 3">Foug A</strain>
    </source>
</reference>
<dbReference type="HOGENOM" id="CLU_479928_0_0_1"/>
<name>A0A0C2ZZJ5_9AGAM</name>
<dbReference type="STRING" id="1036808.A0A0C2ZZJ5"/>
<protein>
    <submittedName>
        <fullName evidence="2">Uncharacterized protein</fullName>
    </submittedName>
</protein>
<dbReference type="InParanoid" id="A0A0C2ZZJ5"/>
<feature type="compositionally biased region" description="Pro residues" evidence="1">
    <location>
        <begin position="307"/>
        <end position="325"/>
    </location>
</feature>
<dbReference type="Proteomes" id="UP000053989">
    <property type="component" value="Unassembled WGS sequence"/>
</dbReference>
<proteinExistence type="predicted"/>
<feature type="region of interest" description="Disordered" evidence="1">
    <location>
        <begin position="484"/>
        <end position="541"/>
    </location>
</feature>
<organism evidence="2 3">
    <name type="scientific">Scleroderma citrinum Foug A</name>
    <dbReference type="NCBI Taxonomy" id="1036808"/>
    <lineage>
        <taxon>Eukaryota</taxon>
        <taxon>Fungi</taxon>
        <taxon>Dikarya</taxon>
        <taxon>Basidiomycota</taxon>
        <taxon>Agaricomycotina</taxon>
        <taxon>Agaricomycetes</taxon>
        <taxon>Agaricomycetidae</taxon>
        <taxon>Boletales</taxon>
        <taxon>Sclerodermatineae</taxon>
        <taxon>Sclerodermataceae</taxon>
        <taxon>Scleroderma</taxon>
    </lineage>
</organism>
<gene>
    <name evidence="2" type="ORF">SCLCIDRAFT_28495</name>
</gene>
<evidence type="ECO:0000313" key="2">
    <source>
        <dbReference type="EMBL" id="KIM57862.1"/>
    </source>
</evidence>
<dbReference type="EMBL" id="KN822094">
    <property type="protein sequence ID" value="KIM57862.1"/>
    <property type="molecule type" value="Genomic_DNA"/>
</dbReference>
<dbReference type="OrthoDB" id="2712756at2759"/>
<evidence type="ECO:0000256" key="1">
    <source>
        <dbReference type="SAM" id="MobiDB-lite"/>
    </source>
</evidence>
<feature type="compositionally biased region" description="Basic and acidic residues" evidence="1">
    <location>
        <begin position="143"/>
        <end position="155"/>
    </location>
</feature>
<keyword evidence="3" id="KW-1185">Reference proteome</keyword>
<feature type="compositionally biased region" description="Pro residues" evidence="1">
    <location>
        <begin position="251"/>
        <end position="261"/>
    </location>
</feature>
<feature type="region of interest" description="Disordered" evidence="1">
    <location>
        <begin position="236"/>
        <end position="332"/>
    </location>
</feature>
<dbReference type="AlphaFoldDB" id="A0A0C2ZZJ5"/>
<sequence length="574" mass="61858">MSMNISTTSQPSTSNISATSAVSMMPKDVIADTTRQITSNVVSLRNCKETQVWLDVQQAVWDQLNHIQAIVGEVPRGLSIPPMLMVLDRHLEDSYKHIIEWPSWPKLLRCPAESIADHPWCNHVEDIPALPEELMKGSKEVITERVDKGKGREETSVATIDSDDDKPTEQCQPGSAKSYDIYNPPSDLEILPVDERCEHCAHCILPCTKRGDLACFQCNKTKHACNFSQKGAQSRARLCAPQKQATESEPPSTPPPHPIPTPVTLRRSTRKCKEWSPPAPTASNAPPSTPAPCTPGPSRGRREKRNPPAPTISNPPPSTPAPCTPGPSRGKCEMVTVTPQWLLHMGDRGTSTERSEATTSATSRSACSECSIVKEELVDVKRTLAAQQLEMDTLCQLMERAMPTNPVLTTRPIGHSPSIPHELSLPAISCLSSPALLPSPTLPHQHDDDAMLPPVPSMELSPSPPPSVLPPKDCTIIVTPAEGEATETTKDISAPSMVVDAVSPRSASSSDDYRPPSCPPPDVTTDDPMALDSPTHPSPTIVISVSEIPESIAAESTVPLDEGGLSEGHTQLGS</sequence>
<reference evidence="3" key="2">
    <citation type="submission" date="2015-01" db="EMBL/GenBank/DDBJ databases">
        <title>Evolutionary Origins and Diversification of the Mycorrhizal Mutualists.</title>
        <authorList>
            <consortium name="DOE Joint Genome Institute"/>
            <consortium name="Mycorrhizal Genomics Consortium"/>
            <person name="Kohler A."/>
            <person name="Kuo A."/>
            <person name="Nagy L.G."/>
            <person name="Floudas D."/>
            <person name="Copeland A."/>
            <person name="Barry K.W."/>
            <person name="Cichocki N."/>
            <person name="Veneault-Fourrey C."/>
            <person name="LaButti K."/>
            <person name="Lindquist E.A."/>
            <person name="Lipzen A."/>
            <person name="Lundell T."/>
            <person name="Morin E."/>
            <person name="Murat C."/>
            <person name="Riley R."/>
            <person name="Ohm R."/>
            <person name="Sun H."/>
            <person name="Tunlid A."/>
            <person name="Henrissat B."/>
            <person name="Grigoriev I.V."/>
            <person name="Hibbett D.S."/>
            <person name="Martin F."/>
        </authorList>
    </citation>
    <scope>NUCLEOTIDE SEQUENCE [LARGE SCALE GENOMIC DNA]</scope>
    <source>
        <strain evidence="3">Foug A</strain>
    </source>
</reference>
<accession>A0A0C2ZZJ5</accession>
<feature type="region of interest" description="Disordered" evidence="1">
    <location>
        <begin position="553"/>
        <end position="574"/>
    </location>
</feature>
<feature type="region of interest" description="Disordered" evidence="1">
    <location>
        <begin position="143"/>
        <end position="178"/>
    </location>
</feature>